<dbReference type="InterPro" id="IPR051572">
    <property type="entry name" value="VTC_Complex_Subunit"/>
</dbReference>
<evidence type="ECO:0000256" key="6">
    <source>
        <dbReference type="SAM" id="MobiDB-lite"/>
    </source>
</evidence>
<dbReference type="Gene3D" id="3.20.100.30">
    <property type="entry name" value="VTC, catalytic tunnel domain"/>
    <property type="match status" value="1"/>
</dbReference>
<keyword evidence="4 7" id="KW-1133">Transmembrane helix</keyword>
<keyword evidence="2" id="KW-0926">Vacuole</keyword>
<feature type="compositionally biased region" description="Acidic residues" evidence="6">
    <location>
        <begin position="610"/>
        <end position="622"/>
    </location>
</feature>
<evidence type="ECO:0000256" key="1">
    <source>
        <dbReference type="ARBA" id="ARBA00004128"/>
    </source>
</evidence>
<feature type="compositionally biased region" description="Basic residues" evidence="6">
    <location>
        <begin position="628"/>
        <end position="639"/>
    </location>
</feature>
<feature type="compositionally biased region" description="Basic and acidic residues" evidence="6">
    <location>
        <begin position="591"/>
        <end position="601"/>
    </location>
</feature>
<dbReference type="EMBL" id="CP049003">
    <property type="protein sequence ID" value="QID84780.1"/>
    <property type="molecule type" value="Genomic_DNA"/>
</dbReference>
<organism evidence="9 10">
    <name type="scientific">Saccharomyces pastorianus</name>
    <name type="common">Lager yeast</name>
    <name type="synonym">Saccharomyces cerevisiae x Saccharomyces eubayanus</name>
    <dbReference type="NCBI Taxonomy" id="27292"/>
    <lineage>
        <taxon>Eukaryota</taxon>
        <taxon>Fungi</taxon>
        <taxon>Dikarya</taxon>
        <taxon>Ascomycota</taxon>
        <taxon>Saccharomycotina</taxon>
        <taxon>Saccharomycetes</taxon>
        <taxon>Saccharomycetales</taxon>
        <taxon>Saccharomycetaceae</taxon>
        <taxon>Saccharomyces</taxon>
    </lineage>
</organism>
<proteinExistence type="predicted"/>
<keyword evidence="5 7" id="KW-0472">Membrane</keyword>
<dbReference type="PANTHER" id="PTHR46140">
    <property type="entry name" value="VACUOLAR TRANSPORTER CHAPERONE 1-RELATED"/>
    <property type="match status" value="1"/>
</dbReference>
<evidence type="ECO:0000259" key="8">
    <source>
        <dbReference type="PROSITE" id="PS51382"/>
    </source>
</evidence>
<dbReference type="PROSITE" id="PS51382">
    <property type="entry name" value="SPX"/>
    <property type="match status" value="1"/>
</dbReference>
<dbReference type="Proteomes" id="UP000501346">
    <property type="component" value="Chromosome SeVI"/>
</dbReference>
<name>A0A6C1E774_SACPS</name>
<sequence length="829" mass="95725">MLFGVKLANEVYPPWKGSYIDYESLKKFLKEDSVKGGADDKKPSWDDSDESRFVEELDKELEKVYGFQLKKYKNLIERLTHLEKQTDSESAIKALDSDAFQRILEELLSESSELDNFKRLNFTGFVKIVKKHDKLHPKYPSVKSLLEVRLKELPSHSEEYSPLLYRISFLYNILRSNFNTMSQSLASASKFSSIASNDMDMNLKSFKFWVHNDNLMEVKTRILRHLPVLVYANVPSENDDLVNRFESDILNDDEIVASSSSSGSNAENGGLGARSFDPLINTLYFDNEHFEMYNNKLLKLNSAPTLRLRWTGQLSDKPDIFLEKKTLIEDETTGKSDFDFTKLQLKQKYINGFIFDGDKKFKDQTLKKLKDSGTSNRELEKLKEDFEDIQDFIIKDELQPVLRTVYTRTAFQIPGDDKVRITIDSNIVFIKEDSFDRKRPIRDPSTWHRTDIDANVTNPLKFLREGEYAKFPYSVMEIKVKGSLDSSVSSNSMISNVKLPKKHGQWLNDLTNSHLVKEIPKFSIFVQGVASLYGEDEKLDILPFWLPDLETDIRQDPKQAYEEEKKKLKKQKEIQKKIDGMRRFSNINEPQRQEPAPHEESQNTTSQGDLEADDGSSDEETQDQPQSKRSRQTRRRRPKATFLRILAGKDPKLMGVDSEEEEIELPPGVKKPSNLLKNAGPVNVEAKVWLANERTFNRWLSVTTLLSVLTFSIYNSVKKAEYPNLANYMAYVYFALTLFCALWSYSVYMKRVNIIQQRSGQHLDAPLGPVLVAIVLFVTLVVNFVMAFRNAARSREELLIQNLEVPERIPEVLRPIQDYLFRLMGPSKK</sequence>
<dbReference type="CDD" id="cd07892">
    <property type="entry name" value="PolyPPase_VTC2-3_like"/>
    <property type="match status" value="1"/>
</dbReference>
<dbReference type="GO" id="GO:0000329">
    <property type="term" value="C:fungal-type vacuole membrane"/>
    <property type="evidence" value="ECO:0007669"/>
    <property type="project" value="TreeGrafter"/>
</dbReference>
<feature type="compositionally biased region" description="Basic and acidic residues" evidence="6">
    <location>
        <begin position="562"/>
        <end position="582"/>
    </location>
</feature>
<dbReference type="OrthoDB" id="6493944at2759"/>
<dbReference type="PANTHER" id="PTHR46140:SF2">
    <property type="entry name" value="VACUOLAR TRANSPORTER CHAPERONE 3 COMPLEX SUBUNIT 3-RELATED"/>
    <property type="match status" value="1"/>
</dbReference>
<feature type="region of interest" description="Disordered" evidence="6">
    <location>
        <begin position="562"/>
        <end position="641"/>
    </location>
</feature>
<keyword evidence="3 7" id="KW-0812">Transmembrane</keyword>
<evidence type="ECO:0000256" key="2">
    <source>
        <dbReference type="ARBA" id="ARBA00022554"/>
    </source>
</evidence>
<evidence type="ECO:0000256" key="7">
    <source>
        <dbReference type="SAM" id="Phobius"/>
    </source>
</evidence>
<evidence type="ECO:0000313" key="10">
    <source>
        <dbReference type="Proteomes" id="UP000501346"/>
    </source>
</evidence>
<dbReference type="AlphaFoldDB" id="A0A6C1E774"/>
<accession>A0A6C1E774</accession>
<dbReference type="InterPro" id="IPR004331">
    <property type="entry name" value="SPX_dom"/>
</dbReference>
<evidence type="ECO:0000256" key="3">
    <source>
        <dbReference type="ARBA" id="ARBA00022692"/>
    </source>
</evidence>
<dbReference type="CDD" id="cd14480">
    <property type="entry name" value="SPX_VTC2_like"/>
    <property type="match status" value="1"/>
</dbReference>
<gene>
    <name evidence="9" type="primary">VTC2_2</name>
    <name evidence="9" type="ORF">GRS66_007305</name>
</gene>
<dbReference type="InterPro" id="IPR003807">
    <property type="entry name" value="DUF202"/>
</dbReference>
<keyword evidence="10" id="KW-1185">Reference proteome</keyword>
<protein>
    <submittedName>
        <fullName evidence="9">Phosphate metabolism transcription protein</fullName>
    </submittedName>
</protein>
<dbReference type="InterPro" id="IPR018966">
    <property type="entry name" value="VTC_domain"/>
</dbReference>
<feature type="transmembrane region" description="Helical" evidence="7">
    <location>
        <begin position="768"/>
        <end position="788"/>
    </location>
</feature>
<feature type="transmembrane region" description="Helical" evidence="7">
    <location>
        <begin position="699"/>
        <end position="717"/>
    </location>
</feature>
<dbReference type="Pfam" id="PF09359">
    <property type="entry name" value="VTC"/>
    <property type="match status" value="1"/>
</dbReference>
<evidence type="ECO:0000256" key="5">
    <source>
        <dbReference type="ARBA" id="ARBA00023136"/>
    </source>
</evidence>
<feature type="transmembrane region" description="Helical" evidence="7">
    <location>
        <begin position="729"/>
        <end position="748"/>
    </location>
</feature>
<evidence type="ECO:0000256" key="4">
    <source>
        <dbReference type="ARBA" id="ARBA00022989"/>
    </source>
</evidence>
<reference evidence="9 10" key="1">
    <citation type="journal article" date="2019" name="BMC Genomics">
        <title>Chromosome level assembly and comparative genome analysis confirm lager-brewing yeasts originated from a single hybridization.</title>
        <authorList>
            <person name="Salazar A.N."/>
            <person name="Gorter de Vries A.R."/>
            <person name="van den Broek M."/>
            <person name="Brouwers N."/>
            <person name="de la Torre Cortes P."/>
            <person name="Kuijpers N.G.A."/>
            <person name="Daran J.G."/>
            <person name="Abeel T."/>
        </authorList>
    </citation>
    <scope>NUCLEOTIDE SEQUENCE [LARGE SCALE GENOMIC DNA]</scope>
    <source>
        <strain evidence="9 10">CBS 1483</strain>
    </source>
</reference>
<dbReference type="GO" id="GO:0006799">
    <property type="term" value="P:polyphosphate biosynthetic process"/>
    <property type="evidence" value="ECO:0007669"/>
    <property type="project" value="UniProtKB-ARBA"/>
</dbReference>
<feature type="domain" description="SPX" evidence="8">
    <location>
        <begin position="1"/>
        <end position="146"/>
    </location>
</feature>
<evidence type="ECO:0000313" key="9">
    <source>
        <dbReference type="EMBL" id="QID84780.1"/>
    </source>
</evidence>
<dbReference type="GO" id="GO:0033254">
    <property type="term" value="C:vacuolar transporter chaperone complex"/>
    <property type="evidence" value="ECO:0007669"/>
    <property type="project" value="UniProtKB-ARBA"/>
</dbReference>
<dbReference type="Pfam" id="PF02656">
    <property type="entry name" value="DUF202"/>
    <property type="match status" value="1"/>
</dbReference>
<dbReference type="InterPro" id="IPR042267">
    <property type="entry name" value="VTC_sf"/>
</dbReference>
<comment type="subcellular location">
    <subcellularLocation>
        <location evidence="1">Vacuole membrane</location>
        <topology evidence="1">Multi-pass membrane protein</topology>
    </subcellularLocation>
</comment>